<dbReference type="RefSeq" id="WP_121376746.1">
    <property type="nucleotide sequence ID" value="NZ_RBLC01000003.1"/>
</dbReference>
<accession>A0A495M6Z8</accession>
<proteinExistence type="predicted"/>
<keyword evidence="2" id="KW-1185">Reference proteome</keyword>
<gene>
    <name evidence="1" type="ORF">CLV94_2439</name>
</gene>
<reference evidence="1 2" key="1">
    <citation type="submission" date="2018-10" db="EMBL/GenBank/DDBJ databases">
        <title>Genomic Encyclopedia of Archaeal and Bacterial Type Strains, Phase II (KMG-II): from individual species to whole genera.</title>
        <authorList>
            <person name="Goeker M."/>
        </authorList>
    </citation>
    <scope>NUCLEOTIDE SEQUENCE [LARGE SCALE GENOMIC DNA]</scope>
    <source>
        <strain evidence="1 2">DSM 29537</strain>
    </source>
</reference>
<sequence length="106" mass="12159">MEENNLDTIIARSLALRKKYHELEVKHHGSEWTVEEDALAFLTDAGLVGRHTMSQQGRWPKGDTATELEHKLGESIWWLIVLADRMDVDIKKSLDTFLTETEGLLK</sequence>
<name>A0A495M6Z8_9FLAO</name>
<evidence type="ECO:0000313" key="2">
    <source>
        <dbReference type="Proteomes" id="UP000277579"/>
    </source>
</evidence>
<dbReference type="CDD" id="cd11543">
    <property type="entry name" value="NTP-PPase_u6"/>
    <property type="match status" value="1"/>
</dbReference>
<evidence type="ECO:0008006" key="3">
    <source>
        <dbReference type="Google" id="ProtNLM"/>
    </source>
</evidence>
<dbReference type="Proteomes" id="UP000277579">
    <property type="component" value="Unassembled WGS sequence"/>
</dbReference>
<dbReference type="OrthoDB" id="196226at2"/>
<comment type="caution">
    <text evidence="1">The sequence shown here is derived from an EMBL/GenBank/DDBJ whole genome shotgun (WGS) entry which is preliminary data.</text>
</comment>
<dbReference type="AlphaFoldDB" id="A0A495M6Z8"/>
<dbReference type="Gene3D" id="1.10.287.1080">
    <property type="entry name" value="MazG-like"/>
    <property type="match status" value="1"/>
</dbReference>
<dbReference type="EMBL" id="RBLC01000003">
    <property type="protein sequence ID" value="RKS21804.1"/>
    <property type="molecule type" value="Genomic_DNA"/>
</dbReference>
<evidence type="ECO:0000313" key="1">
    <source>
        <dbReference type="EMBL" id="RKS21804.1"/>
    </source>
</evidence>
<organism evidence="1 2">
    <name type="scientific">Flavobacterium endophyticum</name>
    <dbReference type="NCBI Taxonomy" id="1540163"/>
    <lineage>
        <taxon>Bacteria</taxon>
        <taxon>Pseudomonadati</taxon>
        <taxon>Bacteroidota</taxon>
        <taxon>Flavobacteriia</taxon>
        <taxon>Flavobacteriales</taxon>
        <taxon>Flavobacteriaceae</taxon>
        <taxon>Flavobacterium</taxon>
    </lineage>
</organism>
<protein>
    <recommendedName>
        <fullName evidence="3">MazG-like protein</fullName>
    </recommendedName>
</protein>